<evidence type="ECO:0000259" key="4">
    <source>
        <dbReference type="Pfam" id="PF13204"/>
    </source>
</evidence>
<feature type="compositionally biased region" description="Pro residues" evidence="1">
    <location>
        <begin position="43"/>
        <end position="59"/>
    </location>
</feature>
<dbReference type="Pfam" id="PF12904">
    <property type="entry name" value="Collagen_bind_2"/>
    <property type="match status" value="1"/>
</dbReference>
<name>A0ABM8ACY2_9DEIO</name>
<sequence>MPHFPRALSLAPALLTMSLVLSACSGGTPAAPVTEASPAPVAETPPAPPAITPPTPAPGPARLTVSADGHRLEYTDGRPFLYWGDTAWELFHRPNREDARTYLQTRARQGFTVVQAAALAEESGLTVPNAQGDLPLVGKDPTRPAVTPGNDPGDPEQYDYWDHVDYIVDQAASLGLTVALLPSWGIWVNNEPRLGDEPIFTPDSARSYGRFLGERYRDKPILWVLGGDRYPNTEEVRAIWRAMAQGIEQGVGGGDRALITYHTRGAKSSSQYFHDEPWLDFNMWHTGHCRGEQEATKLLADYKRTPAKPVINAEPMYEGHPVCHHVPNGYGDEVDVRNIAYWSVFAGAAGHAYGHRKVYGFDVYDGDKAWQKALDTAAVRQLGYFRTLLESRPMKDRGPDDTLVAGSFVGDRPVVAMRGPDYAWLYLPDGGPVTVRLGRTGGARVRASWFDPRTGTRAEIGTFANAGERTFTASSAGRGNDWVLLLEATP</sequence>
<reference evidence="5" key="1">
    <citation type="submission" date="2022-07" db="EMBL/GenBank/DDBJ databases">
        <title>Complete Genome Sequence of the Radioresistant Bacterium Deinococcus aetherius ST0316, Isolated from the Air Dust collected in Lower Stratosphere above Japan.</title>
        <authorList>
            <person name="Satoh K."/>
            <person name="Hagiwara K."/>
            <person name="Katsumata K."/>
            <person name="Kubo A."/>
            <person name="Yokobori S."/>
            <person name="Yamagishi A."/>
            <person name="Oono Y."/>
            <person name="Narumi I."/>
        </authorList>
    </citation>
    <scope>NUCLEOTIDE SEQUENCE</scope>
    <source>
        <strain evidence="5">ST0316</strain>
    </source>
</reference>
<dbReference type="RefSeq" id="WP_264774376.1">
    <property type="nucleotide sequence ID" value="NZ_AP026560.1"/>
</dbReference>
<dbReference type="PROSITE" id="PS51257">
    <property type="entry name" value="PROKAR_LIPOPROTEIN"/>
    <property type="match status" value="1"/>
</dbReference>
<dbReference type="Pfam" id="PF13204">
    <property type="entry name" value="Apiosidase"/>
    <property type="match status" value="1"/>
</dbReference>
<evidence type="ECO:0008006" key="7">
    <source>
        <dbReference type="Google" id="ProtNLM"/>
    </source>
</evidence>
<evidence type="ECO:0000313" key="6">
    <source>
        <dbReference type="Proteomes" id="UP001064971"/>
    </source>
</evidence>
<accession>A0ABM8ACY2</accession>
<organism evidence="5 6">
    <name type="scientific">Deinococcus aetherius</name>
    <dbReference type="NCBI Taxonomy" id="200252"/>
    <lineage>
        <taxon>Bacteria</taxon>
        <taxon>Thermotogati</taxon>
        <taxon>Deinococcota</taxon>
        <taxon>Deinococci</taxon>
        <taxon>Deinococcales</taxon>
        <taxon>Deinococcaceae</taxon>
        <taxon>Deinococcus</taxon>
    </lineage>
</organism>
<dbReference type="EMBL" id="AP026560">
    <property type="protein sequence ID" value="BDP41635.1"/>
    <property type="molecule type" value="Genomic_DNA"/>
</dbReference>
<keyword evidence="2" id="KW-0732">Signal</keyword>
<dbReference type="Gene3D" id="3.20.20.80">
    <property type="entry name" value="Glycosidases"/>
    <property type="match status" value="1"/>
</dbReference>
<proteinExistence type="predicted"/>
<feature type="domain" description="Apiosidase-like catalytic" evidence="4">
    <location>
        <begin position="67"/>
        <end position="394"/>
    </location>
</feature>
<keyword evidence="6" id="KW-1185">Reference proteome</keyword>
<protein>
    <recommendedName>
        <fullName evidence="7">DUF4038 domain-containing protein</fullName>
    </recommendedName>
</protein>
<dbReference type="PANTHER" id="PTHR37836">
    <property type="entry name" value="LMO1036 PROTEIN"/>
    <property type="match status" value="1"/>
</dbReference>
<dbReference type="Proteomes" id="UP001064971">
    <property type="component" value="Chromosome"/>
</dbReference>
<feature type="region of interest" description="Disordered" evidence="1">
    <location>
        <begin position="27"/>
        <end position="59"/>
    </location>
</feature>
<evidence type="ECO:0000259" key="3">
    <source>
        <dbReference type="Pfam" id="PF12904"/>
    </source>
</evidence>
<dbReference type="SUPFAM" id="SSF51445">
    <property type="entry name" value="(Trans)glycosidases"/>
    <property type="match status" value="1"/>
</dbReference>
<evidence type="ECO:0000256" key="1">
    <source>
        <dbReference type="SAM" id="MobiDB-lite"/>
    </source>
</evidence>
<dbReference type="InterPro" id="IPR024749">
    <property type="entry name" value="Collagen-bd_put"/>
</dbReference>
<feature type="chain" id="PRO_5045704490" description="DUF4038 domain-containing protein" evidence="2">
    <location>
        <begin position="24"/>
        <end position="490"/>
    </location>
</feature>
<gene>
    <name evidence="5" type="ORF">DAETH_16040</name>
</gene>
<evidence type="ECO:0000313" key="5">
    <source>
        <dbReference type="EMBL" id="BDP41635.1"/>
    </source>
</evidence>
<feature type="signal peptide" evidence="2">
    <location>
        <begin position="1"/>
        <end position="23"/>
    </location>
</feature>
<dbReference type="InterPro" id="IPR025277">
    <property type="entry name" value="Apiosidase-like_cat_dom"/>
</dbReference>
<dbReference type="InterPro" id="IPR017853">
    <property type="entry name" value="GH"/>
</dbReference>
<dbReference type="PANTHER" id="PTHR37836:SF3">
    <property type="entry name" value="ENDOGLUCANASE"/>
    <property type="match status" value="1"/>
</dbReference>
<feature type="region of interest" description="Disordered" evidence="1">
    <location>
        <begin position="129"/>
        <end position="153"/>
    </location>
</feature>
<feature type="domain" description="Putative collagen-binding" evidence="3">
    <location>
        <begin position="399"/>
        <end position="487"/>
    </location>
</feature>
<evidence type="ECO:0000256" key="2">
    <source>
        <dbReference type="SAM" id="SignalP"/>
    </source>
</evidence>